<dbReference type="EMBL" id="AWWV01013671">
    <property type="protein sequence ID" value="OMO60656.1"/>
    <property type="molecule type" value="Genomic_DNA"/>
</dbReference>
<reference evidence="2 3" key="1">
    <citation type="submission" date="2013-09" db="EMBL/GenBank/DDBJ databases">
        <title>Corchorus capsularis genome sequencing.</title>
        <authorList>
            <person name="Alam M."/>
            <person name="Haque M.S."/>
            <person name="Islam M.S."/>
            <person name="Emdad E.M."/>
            <person name="Islam M.M."/>
            <person name="Ahmed B."/>
            <person name="Halim A."/>
            <person name="Hossen Q.M.M."/>
            <person name="Hossain M.Z."/>
            <person name="Ahmed R."/>
            <person name="Khan M.M."/>
            <person name="Islam R."/>
            <person name="Rashid M.M."/>
            <person name="Khan S.A."/>
            <person name="Rahman M.S."/>
            <person name="Alam M."/>
        </authorList>
    </citation>
    <scope>NUCLEOTIDE SEQUENCE [LARGE SCALE GENOMIC DNA]</scope>
    <source>
        <strain evidence="3">cv. CVL-1</strain>
        <tissue evidence="2">Whole seedling</tissue>
    </source>
</reference>
<accession>A0A1R3GRH8</accession>
<evidence type="ECO:0000313" key="2">
    <source>
        <dbReference type="EMBL" id="OMO60656.1"/>
    </source>
</evidence>
<feature type="non-terminal residue" evidence="2">
    <location>
        <position position="1"/>
    </location>
</feature>
<gene>
    <name evidence="2" type="ORF">CCACVL1_23983</name>
</gene>
<protein>
    <submittedName>
        <fullName evidence="2">Uncharacterized protein</fullName>
    </submittedName>
</protein>
<dbReference type="Proteomes" id="UP000188268">
    <property type="component" value="Unassembled WGS sequence"/>
</dbReference>
<evidence type="ECO:0000313" key="3">
    <source>
        <dbReference type="Proteomes" id="UP000188268"/>
    </source>
</evidence>
<name>A0A1R3GRH8_COCAP</name>
<proteinExistence type="predicted"/>
<keyword evidence="3" id="KW-1185">Reference proteome</keyword>
<sequence length="29" mass="3500">VRSVPRYRTERRRRLNSESMVESGRHALT</sequence>
<organism evidence="2 3">
    <name type="scientific">Corchorus capsularis</name>
    <name type="common">Jute</name>
    <dbReference type="NCBI Taxonomy" id="210143"/>
    <lineage>
        <taxon>Eukaryota</taxon>
        <taxon>Viridiplantae</taxon>
        <taxon>Streptophyta</taxon>
        <taxon>Embryophyta</taxon>
        <taxon>Tracheophyta</taxon>
        <taxon>Spermatophyta</taxon>
        <taxon>Magnoliopsida</taxon>
        <taxon>eudicotyledons</taxon>
        <taxon>Gunneridae</taxon>
        <taxon>Pentapetalae</taxon>
        <taxon>rosids</taxon>
        <taxon>malvids</taxon>
        <taxon>Malvales</taxon>
        <taxon>Malvaceae</taxon>
        <taxon>Grewioideae</taxon>
        <taxon>Apeibeae</taxon>
        <taxon>Corchorus</taxon>
    </lineage>
</organism>
<feature type="region of interest" description="Disordered" evidence="1">
    <location>
        <begin position="1"/>
        <end position="29"/>
    </location>
</feature>
<dbReference type="AlphaFoldDB" id="A0A1R3GRH8"/>
<dbReference type="Gramene" id="OMO60656">
    <property type="protein sequence ID" value="OMO60656"/>
    <property type="gene ID" value="CCACVL1_23983"/>
</dbReference>
<evidence type="ECO:0000256" key="1">
    <source>
        <dbReference type="SAM" id="MobiDB-lite"/>
    </source>
</evidence>
<comment type="caution">
    <text evidence="2">The sequence shown here is derived from an EMBL/GenBank/DDBJ whole genome shotgun (WGS) entry which is preliminary data.</text>
</comment>